<gene>
    <name evidence="2" type="ORF">PCON_13955</name>
</gene>
<organism evidence="2 3">
    <name type="scientific">Pyronema omphalodes (strain CBS 100304)</name>
    <name type="common">Pyronema confluens</name>
    <dbReference type="NCBI Taxonomy" id="1076935"/>
    <lineage>
        <taxon>Eukaryota</taxon>
        <taxon>Fungi</taxon>
        <taxon>Dikarya</taxon>
        <taxon>Ascomycota</taxon>
        <taxon>Pezizomycotina</taxon>
        <taxon>Pezizomycetes</taxon>
        <taxon>Pezizales</taxon>
        <taxon>Pyronemataceae</taxon>
        <taxon>Pyronema</taxon>
    </lineage>
</organism>
<feature type="region of interest" description="Disordered" evidence="1">
    <location>
        <begin position="306"/>
        <end position="379"/>
    </location>
</feature>
<feature type="compositionally biased region" description="Basic residues" evidence="1">
    <location>
        <begin position="85"/>
        <end position="94"/>
    </location>
</feature>
<keyword evidence="3" id="KW-1185">Reference proteome</keyword>
<feature type="region of interest" description="Disordered" evidence="1">
    <location>
        <begin position="69"/>
        <end position="126"/>
    </location>
</feature>
<sequence>MAYYSFSSRSKRRNSRHEANPRGYPLTQNPVDASYVPPPPKSLHNKYPEYVLPKVPILTDYNYLPPDPVSQQYYNVGSSPSPQRQRSRSRRRSVPHPTSEYPQPPQYHPYDQPTDPYPSPHSSDPPQLLMARLPVAGVRQQKLPISLVLHHTAIFPINLRLRLHHTVPIPIGLDVVKLPVLCIRIPYRLNILHIFQDSQNRWCVNKAQQEVIALFEEKRVESSAKFHRAVARNRANHKLPVDQIAAKHYELNIEAEKTINRLWQETIDEHYPGFLEANWRKVNDVLIEGFRELGIWNTPDENITTATATAAPGSGYDDGHRQSRRNSHREEVKNHTEDYERKGSSPRKEPHYSSREQYADDERQSRPSSRTRRKSRRSY</sequence>
<evidence type="ECO:0000313" key="3">
    <source>
        <dbReference type="Proteomes" id="UP000018144"/>
    </source>
</evidence>
<accession>U4LFY8</accession>
<feature type="compositionally biased region" description="Low complexity" evidence="1">
    <location>
        <begin position="108"/>
        <end position="126"/>
    </location>
</feature>
<dbReference type="AlphaFoldDB" id="U4LFY8"/>
<evidence type="ECO:0000256" key="1">
    <source>
        <dbReference type="SAM" id="MobiDB-lite"/>
    </source>
</evidence>
<feature type="region of interest" description="Disordered" evidence="1">
    <location>
        <begin position="1"/>
        <end position="43"/>
    </location>
</feature>
<name>U4LFY8_PYROM</name>
<protein>
    <submittedName>
        <fullName evidence="2">Uncharacterized protein</fullName>
    </submittedName>
</protein>
<feature type="compositionally biased region" description="Basic and acidic residues" evidence="1">
    <location>
        <begin position="328"/>
        <end position="365"/>
    </location>
</feature>
<dbReference type="Proteomes" id="UP000018144">
    <property type="component" value="Unassembled WGS sequence"/>
</dbReference>
<reference evidence="2 3" key="1">
    <citation type="journal article" date="2013" name="PLoS Genet.">
        <title>The genome and development-dependent transcriptomes of Pyronema confluens: a window into fungal evolution.</title>
        <authorList>
            <person name="Traeger S."/>
            <person name="Altegoer F."/>
            <person name="Freitag M."/>
            <person name="Gabaldon T."/>
            <person name="Kempken F."/>
            <person name="Kumar A."/>
            <person name="Marcet-Houben M."/>
            <person name="Poggeler S."/>
            <person name="Stajich J.E."/>
            <person name="Nowrousian M."/>
        </authorList>
    </citation>
    <scope>NUCLEOTIDE SEQUENCE [LARGE SCALE GENOMIC DNA]</scope>
    <source>
        <strain evidence="3">CBS 100304</strain>
        <tissue evidence="2">Vegetative mycelium</tissue>
    </source>
</reference>
<feature type="compositionally biased region" description="Basic residues" evidence="1">
    <location>
        <begin position="369"/>
        <end position="379"/>
    </location>
</feature>
<dbReference type="EMBL" id="HF935954">
    <property type="protein sequence ID" value="CCX14362.1"/>
    <property type="molecule type" value="Genomic_DNA"/>
</dbReference>
<proteinExistence type="predicted"/>
<evidence type="ECO:0000313" key="2">
    <source>
        <dbReference type="EMBL" id="CCX14362.1"/>
    </source>
</evidence>